<evidence type="ECO:0000256" key="1">
    <source>
        <dbReference type="ARBA" id="ARBA00001971"/>
    </source>
</evidence>
<evidence type="ECO:0000256" key="2">
    <source>
        <dbReference type="ARBA" id="ARBA00004167"/>
    </source>
</evidence>
<dbReference type="PRINTS" id="PR00463">
    <property type="entry name" value="EP450I"/>
</dbReference>
<dbReference type="InterPro" id="IPR036396">
    <property type="entry name" value="Cyt_P450_sf"/>
</dbReference>
<evidence type="ECO:0000256" key="7">
    <source>
        <dbReference type="ARBA" id="ARBA00022989"/>
    </source>
</evidence>
<dbReference type="InterPro" id="IPR001128">
    <property type="entry name" value="Cyt_P450"/>
</dbReference>
<dbReference type="InterPro" id="IPR002401">
    <property type="entry name" value="Cyt_P450_E_grp-I"/>
</dbReference>
<keyword evidence="8" id="KW-0560">Oxidoreductase</keyword>
<dbReference type="GO" id="GO:0005506">
    <property type="term" value="F:iron ion binding"/>
    <property type="evidence" value="ECO:0007669"/>
    <property type="project" value="InterPro"/>
</dbReference>
<comment type="similarity">
    <text evidence="3">Belongs to the cytochrome P450 family.</text>
</comment>
<dbReference type="GO" id="GO:0016125">
    <property type="term" value="P:sterol metabolic process"/>
    <property type="evidence" value="ECO:0007669"/>
    <property type="project" value="TreeGrafter"/>
</dbReference>
<evidence type="ECO:0000256" key="10">
    <source>
        <dbReference type="ARBA" id="ARBA00023136"/>
    </source>
</evidence>
<evidence type="ECO:0000256" key="9">
    <source>
        <dbReference type="ARBA" id="ARBA00023004"/>
    </source>
</evidence>
<sequence length="435" mass="49863">MLTLFLLVTWDGHFLIRYGGSGIYKTHLFGSPSVIVCKAEACRMVLTDEKRFKIGYPEATLKLVGSATFAKDSFAERKRIRRLATSPIVGHAALALYVDRIEDIIVNSLEEWASMSMKSPVQLLNELKHLTFKVIIHIFMGSHNHPIISQIGDLYNHVHRALYAIPINIPGFAYHKALQARTKLERIIQCVAKERRIMNKRMGEEKEGSERDLLDILLDGEDENGQKLEDEDIANLTVGFLFAGHETSAHAIMWSIIYLTHHPHIMSRAKEEQEEMLRTRQQDQKGLNVQEIKQMVFLAKVIDETLRLANISFSLFREARVDVNINGYSIPRGWKVLVWLRAVHLDPEYYTDPLQFNPSRWDDYCAKPGSYLPFGAGTRLCSGIDLVKLEMSIFLHYFLLHYKVEQVNPNCPVTYWPAMPKPTDNCLARVIKLIS</sequence>
<comment type="caution">
    <text evidence="12">The sequence shown here is derived from an EMBL/GenBank/DDBJ whole genome shotgun (WGS) entry which is preliminary data.</text>
</comment>
<dbReference type="SUPFAM" id="SSF48264">
    <property type="entry name" value="Cytochrome P450"/>
    <property type="match status" value="1"/>
</dbReference>
<feature type="binding site" description="axial binding residue" evidence="11">
    <location>
        <position position="381"/>
    </location>
    <ligand>
        <name>heme</name>
        <dbReference type="ChEBI" id="CHEBI:30413"/>
    </ligand>
    <ligandPart>
        <name>Fe</name>
        <dbReference type="ChEBI" id="CHEBI:18248"/>
    </ligandPart>
</feature>
<evidence type="ECO:0000256" key="4">
    <source>
        <dbReference type="ARBA" id="ARBA00022617"/>
    </source>
</evidence>
<keyword evidence="5" id="KW-0812">Transmembrane</keyword>
<evidence type="ECO:0000256" key="8">
    <source>
        <dbReference type="ARBA" id="ARBA00023002"/>
    </source>
</evidence>
<keyword evidence="6 11" id="KW-0479">Metal-binding</keyword>
<evidence type="ECO:0000256" key="5">
    <source>
        <dbReference type="ARBA" id="ARBA00022692"/>
    </source>
</evidence>
<protein>
    <submittedName>
        <fullName evidence="12">Beta-amyrin 11-oxidase-like</fullName>
    </submittedName>
</protein>
<dbReference type="AlphaFoldDB" id="A0A834WM82"/>
<proteinExistence type="inferred from homology"/>
<evidence type="ECO:0000313" key="12">
    <source>
        <dbReference type="EMBL" id="KAF7828545.1"/>
    </source>
</evidence>
<dbReference type="CDD" id="cd11043">
    <property type="entry name" value="CYP90-like"/>
    <property type="match status" value="1"/>
</dbReference>
<keyword evidence="4 11" id="KW-0349">Heme</keyword>
<dbReference type="PANTHER" id="PTHR24286:SF199">
    <property type="entry name" value="CYTOCHROME P450 88D6"/>
    <property type="match status" value="1"/>
</dbReference>
<gene>
    <name evidence="12" type="ORF">G2W53_019709</name>
</gene>
<evidence type="ECO:0000256" key="6">
    <source>
        <dbReference type="ARBA" id="ARBA00022723"/>
    </source>
</evidence>
<dbReference type="OrthoDB" id="1470350at2759"/>
<name>A0A834WM82_9FABA</name>
<dbReference type="GO" id="GO:0016020">
    <property type="term" value="C:membrane"/>
    <property type="evidence" value="ECO:0007669"/>
    <property type="project" value="UniProtKB-SubCell"/>
</dbReference>
<dbReference type="PANTHER" id="PTHR24286">
    <property type="entry name" value="CYTOCHROME P450 26"/>
    <property type="match status" value="1"/>
</dbReference>
<dbReference type="GO" id="GO:0020037">
    <property type="term" value="F:heme binding"/>
    <property type="evidence" value="ECO:0007669"/>
    <property type="project" value="InterPro"/>
</dbReference>
<comment type="cofactor">
    <cofactor evidence="1 11">
        <name>heme</name>
        <dbReference type="ChEBI" id="CHEBI:30413"/>
    </cofactor>
</comment>
<comment type="subcellular location">
    <subcellularLocation>
        <location evidence="2">Membrane</location>
        <topology evidence="2">Single-pass membrane protein</topology>
    </subcellularLocation>
</comment>
<dbReference type="GO" id="GO:0051777">
    <property type="term" value="F:ent-kaurenoic acid monooxygenase activity"/>
    <property type="evidence" value="ECO:0007669"/>
    <property type="project" value="TreeGrafter"/>
</dbReference>
<organism evidence="12 13">
    <name type="scientific">Senna tora</name>
    <dbReference type="NCBI Taxonomy" id="362788"/>
    <lineage>
        <taxon>Eukaryota</taxon>
        <taxon>Viridiplantae</taxon>
        <taxon>Streptophyta</taxon>
        <taxon>Embryophyta</taxon>
        <taxon>Tracheophyta</taxon>
        <taxon>Spermatophyta</taxon>
        <taxon>Magnoliopsida</taxon>
        <taxon>eudicotyledons</taxon>
        <taxon>Gunneridae</taxon>
        <taxon>Pentapetalae</taxon>
        <taxon>rosids</taxon>
        <taxon>fabids</taxon>
        <taxon>Fabales</taxon>
        <taxon>Fabaceae</taxon>
        <taxon>Caesalpinioideae</taxon>
        <taxon>Cassia clade</taxon>
        <taxon>Senna</taxon>
    </lineage>
</organism>
<evidence type="ECO:0000256" key="11">
    <source>
        <dbReference type="PIRSR" id="PIRSR602401-1"/>
    </source>
</evidence>
<accession>A0A834WM82</accession>
<dbReference type="Pfam" id="PF00067">
    <property type="entry name" value="p450"/>
    <property type="match status" value="1"/>
</dbReference>
<dbReference type="EMBL" id="JAAIUW010000006">
    <property type="protein sequence ID" value="KAF7828545.1"/>
    <property type="molecule type" value="Genomic_DNA"/>
</dbReference>
<keyword evidence="9 11" id="KW-0408">Iron</keyword>
<keyword evidence="7" id="KW-1133">Transmembrane helix</keyword>
<keyword evidence="10" id="KW-0472">Membrane</keyword>
<evidence type="ECO:0000256" key="3">
    <source>
        <dbReference type="ARBA" id="ARBA00010617"/>
    </source>
</evidence>
<dbReference type="GO" id="GO:0010268">
    <property type="term" value="P:brassinosteroid homeostasis"/>
    <property type="evidence" value="ECO:0007669"/>
    <property type="project" value="TreeGrafter"/>
</dbReference>
<dbReference type="GO" id="GO:0005783">
    <property type="term" value="C:endoplasmic reticulum"/>
    <property type="evidence" value="ECO:0007669"/>
    <property type="project" value="TreeGrafter"/>
</dbReference>
<dbReference type="Gene3D" id="1.10.630.10">
    <property type="entry name" value="Cytochrome P450"/>
    <property type="match status" value="1"/>
</dbReference>
<dbReference type="PRINTS" id="PR00385">
    <property type="entry name" value="P450"/>
</dbReference>
<dbReference type="Proteomes" id="UP000634136">
    <property type="component" value="Unassembled WGS sequence"/>
</dbReference>
<keyword evidence="13" id="KW-1185">Reference proteome</keyword>
<dbReference type="GO" id="GO:0016132">
    <property type="term" value="P:brassinosteroid biosynthetic process"/>
    <property type="evidence" value="ECO:0007669"/>
    <property type="project" value="TreeGrafter"/>
</dbReference>
<evidence type="ECO:0000313" key="13">
    <source>
        <dbReference type="Proteomes" id="UP000634136"/>
    </source>
</evidence>
<reference evidence="12" key="1">
    <citation type="submission" date="2020-09" db="EMBL/GenBank/DDBJ databases">
        <title>Genome-Enabled Discovery of Anthraquinone Biosynthesis in Senna tora.</title>
        <authorList>
            <person name="Kang S.-H."/>
            <person name="Pandey R.P."/>
            <person name="Lee C.-M."/>
            <person name="Sim J.-S."/>
            <person name="Jeong J.-T."/>
            <person name="Choi B.-S."/>
            <person name="Jung M."/>
            <person name="Ginzburg D."/>
            <person name="Zhao K."/>
            <person name="Won S.Y."/>
            <person name="Oh T.-J."/>
            <person name="Yu Y."/>
            <person name="Kim N.-H."/>
            <person name="Lee O.R."/>
            <person name="Lee T.-H."/>
            <person name="Bashyal P."/>
            <person name="Kim T.-S."/>
            <person name="Lee W.-H."/>
            <person name="Kawkins C."/>
            <person name="Kim C.-K."/>
            <person name="Kim J.S."/>
            <person name="Ahn B.O."/>
            <person name="Rhee S.Y."/>
            <person name="Sohng J.K."/>
        </authorList>
    </citation>
    <scope>NUCLEOTIDE SEQUENCE</scope>
    <source>
        <tissue evidence="12">Leaf</tissue>
    </source>
</reference>